<dbReference type="PROSITE" id="PS00600">
    <property type="entry name" value="AA_TRANSFER_CLASS_3"/>
    <property type="match status" value="1"/>
</dbReference>
<evidence type="ECO:0000256" key="8">
    <source>
        <dbReference type="ARBA" id="ARBA00022898"/>
    </source>
</evidence>
<comment type="catalytic activity">
    <reaction evidence="33">
        <text>2-oxohexanoate + N(omega),N(omega)-dimethyl-L-arginine = L-2-aminohexanoate + 5-(3,3-dimethylguanidino)-2-oxopentanoate</text>
        <dbReference type="Rhea" id="RHEA:77363"/>
        <dbReference type="ChEBI" id="CHEBI:35177"/>
        <dbReference type="ChEBI" id="CHEBI:58326"/>
        <dbReference type="ChEBI" id="CHEBI:58455"/>
        <dbReference type="ChEBI" id="CHEBI:197301"/>
    </reaction>
</comment>
<evidence type="ECO:0000256" key="5">
    <source>
        <dbReference type="ARBA" id="ARBA00013049"/>
    </source>
</evidence>
<evidence type="ECO:0000256" key="27">
    <source>
        <dbReference type="ARBA" id="ARBA00043826"/>
    </source>
</evidence>
<comment type="subcellular location">
    <subcellularLocation>
        <location evidence="2">Mitochondrion</location>
    </subcellularLocation>
</comment>
<keyword evidence="6" id="KW-0032">Aminotransferase</keyword>
<evidence type="ECO:0000256" key="37">
    <source>
        <dbReference type="ARBA" id="ARBA00049480"/>
    </source>
</evidence>
<dbReference type="PANTHER" id="PTHR45688">
    <property type="match status" value="1"/>
</dbReference>
<dbReference type="SUPFAM" id="SSF53383">
    <property type="entry name" value="PLP-dependent transferases"/>
    <property type="match status" value="1"/>
</dbReference>
<evidence type="ECO:0000256" key="19">
    <source>
        <dbReference type="ARBA" id="ARBA00043679"/>
    </source>
</evidence>
<evidence type="ECO:0000256" key="15">
    <source>
        <dbReference type="ARBA" id="ARBA00041845"/>
    </source>
</evidence>
<evidence type="ECO:0000256" key="9">
    <source>
        <dbReference type="ARBA" id="ARBA00022946"/>
    </source>
</evidence>
<sequence>MFYGLHYRAAMKCLKSIKDIGHTKRLYGTKNFKHEIPETKFVPRKYDGPEYNTLRTLKDKHVVPCIQQYYKTPLLINEGKMQWLFDHDGRRYLDMFGGIVTVSVGHCHPKVCEAARKQMEKLWHTTNIYMHPNLYTYAEKLTSKLPGDLKVVYFLNSGSEANDLALLLARAYTQNYDIISFRNCYHGMSPYVMGVTALSTWRFNFPVMHGFHHTMNPDVYKGLWGGKLCRDSPSQTTRDCNCLGGKCQASDNYYNQLEEIFKYSLPRGKVAGIIAESIQGVGGTVQFPKGFLKKAFHLVRTNGGLCISDEVQTGFGRTGEHFWGFEMHDVIPDIVTLAKGIGNGFPLSAVITTPKIAETLGHALHFNTYGGNPVATAVGMSVLEVIEEEKLQQNCKDVGTYLINELEKLRDEFEWVGDVRGKGLMIGVELVADKETRDPFPAKYFVDLMEDCKNMGLLLGRGGLNGNVIRIKPPMCITKEDAGFTVSVLRRALLNHEERRI</sequence>
<dbReference type="InterPro" id="IPR015422">
    <property type="entry name" value="PyrdxlP-dep_Trfase_small"/>
</dbReference>
<evidence type="ECO:0000256" key="3">
    <source>
        <dbReference type="ARBA" id="ARBA00008954"/>
    </source>
</evidence>
<protein>
    <recommendedName>
        <fullName evidence="13">Alanine--glyoxylate aminotransferase 2, mitochondrial</fullName>
        <ecNumber evidence="28">2.6.1.18</ecNumber>
        <ecNumber evidence="12">2.6.1.40</ecNumber>
        <ecNumber evidence="5">2.6.1.44</ecNumber>
    </recommendedName>
    <alternativeName>
        <fullName evidence="14">(R)-3-amino-2-methylpropionate--pyruvate transaminase</fullName>
    </alternativeName>
    <alternativeName>
        <fullName evidence="16">Beta-ALAAT II</fullName>
    </alternativeName>
    <alternativeName>
        <fullName evidence="17">Beta-alanine-pyruvate aminotransferase</fullName>
    </alternativeName>
    <alternativeName>
        <fullName evidence="30">D-3-aminoisobutyrate-pyruvate aminotransferase</fullName>
    </alternativeName>
    <alternativeName>
        <fullName evidence="15">D-AIBAT</fullName>
    </alternativeName>
    <alternativeName>
        <fullName evidence="29">D-beta-aminoisobutyrate-pyruvate aminotransferase</fullName>
    </alternativeName>
</protein>
<reference evidence="40 41" key="1">
    <citation type="journal article" date="2017" name="Gigascience">
        <title>Genome sequence of the small brown planthopper, Laodelphax striatellus.</title>
        <authorList>
            <person name="Zhu J."/>
            <person name="Jiang F."/>
            <person name="Wang X."/>
            <person name="Yang P."/>
            <person name="Bao Y."/>
            <person name="Zhao W."/>
            <person name="Wang W."/>
            <person name="Lu H."/>
            <person name="Wang Q."/>
            <person name="Cui N."/>
            <person name="Li J."/>
            <person name="Chen X."/>
            <person name="Luo L."/>
            <person name="Yu J."/>
            <person name="Kang L."/>
            <person name="Cui F."/>
        </authorList>
    </citation>
    <scope>NUCLEOTIDE SEQUENCE [LARGE SCALE GENOMIC DNA]</scope>
    <source>
        <strain evidence="40">Lst14</strain>
    </source>
</reference>
<evidence type="ECO:0000256" key="17">
    <source>
        <dbReference type="ARBA" id="ARBA00042669"/>
    </source>
</evidence>
<comment type="catalytic activity">
    <reaction evidence="36">
        <text>oxaloacetate + L-alanine = L-aspartate + pyruvate</text>
        <dbReference type="Rhea" id="RHEA:77347"/>
        <dbReference type="ChEBI" id="CHEBI:15361"/>
        <dbReference type="ChEBI" id="CHEBI:16452"/>
        <dbReference type="ChEBI" id="CHEBI:29991"/>
        <dbReference type="ChEBI" id="CHEBI:57972"/>
    </reaction>
</comment>
<comment type="catalytic activity">
    <reaction evidence="26">
        <text>3-oxopropanoate + L-alanine = beta-alanine + pyruvate</text>
        <dbReference type="Rhea" id="RHEA:14077"/>
        <dbReference type="ChEBI" id="CHEBI:15361"/>
        <dbReference type="ChEBI" id="CHEBI:33190"/>
        <dbReference type="ChEBI" id="CHEBI:57966"/>
        <dbReference type="ChEBI" id="CHEBI:57972"/>
        <dbReference type="EC" id="2.6.1.18"/>
    </reaction>
    <physiologicalReaction direction="right-to-left" evidence="26">
        <dbReference type="Rhea" id="RHEA:14079"/>
    </physiologicalReaction>
</comment>
<evidence type="ECO:0000256" key="4">
    <source>
        <dbReference type="ARBA" id="ARBA00011881"/>
    </source>
</evidence>
<accession>A0A482WTZ9</accession>
<dbReference type="FunFam" id="3.40.640.10:FF:000055">
    <property type="entry name" value="Alanine--glyoxylate aminotransferase 2, mitochondrial"/>
    <property type="match status" value="1"/>
</dbReference>
<evidence type="ECO:0000256" key="39">
    <source>
        <dbReference type="RuleBase" id="RU003560"/>
    </source>
</evidence>
<name>A0A482WTZ9_LAOST</name>
<evidence type="ECO:0000256" key="30">
    <source>
        <dbReference type="ARBA" id="ARBA00044258"/>
    </source>
</evidence>
<dbReference type="OrthoDB" id="10261433at2759"/>
<comment type="function">
    <text evidence="38">Multifunctional aminotransferase with a broad substrate specificity. Catalyzes the conversion of glyoxylate to glycine using alanine as the amino donor. Catalyzes metabolism of not L- but the D-isomer of D-beta-aminoisobutyric acid to generate 2-methyl-3-oxopropanoate and alanine. Catalyzes the transfer of the amino group from beta-alanine to pyruvate to yield L-alanine and 3-oxopropanoate. Can metabolize NG-monomethyl-L-arginine (NMMA), asymmetric NG,NG-dimethyl-L-arginine (ADMA) and symmetric NG,N'G-dimethyl-L-arginine (SDMA). ADMA is a potent inhibitor of nitric-oxide (NO) synthase, and this activity provides mechanism through which the kidney regulates blood pressure.</text>
</comment>
<organism evidence="40 41">
    <name type="scientific">Laodelphax striatellus</name>
    <name type="common">Small brown planthopper</name>
    <name type="synonym">Delphax striatella</name>
    <dbReference type="NCBI Taxonomy" id="195883"/>
    <lineage>
        <taxon>Eukaryota</taxon>
        <taxon>Metazoa</taxon>
        <taxon>Ecdysozoa</taxon>
        <taxon>Arthropoda</taxon>
        <taxon>Hexapoda</taxon>
        <taxon>Insecta</taxon>
        <taxon>Pterygota</taxon>
        <taxon>Neoptera</taxon>
        <taxon>Paraneoptera</taxon>
        <taxon>Hemiptera</taxon>
        <taxon>Auchenorrhyncha</taxon>
        <taxon>Fulgoroidea</taxon>
        <taxon>Delphacidae</taxon>
        <taxon>Criomorphinae</taxon>
        <taxon>Laodelphax</taxon>
    </lineage>
</organism>
<dbReference type="EC" id="2.6.1.18" evidence="28"/>
<dbReference type="CDD" id="cd00610">
    <property type="entry name" value="OAT_like"/>
    <property type="match status" value="1"/>
</dbReference>
<evidence type="ECO:0000256" key="16">
    <source>
        <dbReference type="ARBA" id="ARBA00042611"/>
    </source>
</evidence>
<comment type="catalytic activity">
    <reaction evidence="35">
        <text>N(omega)-methyl-L-arginine + glyoxylate = 5-(3-methylguanidino)-2-oxopentanoate + glycine</text>
        <dbReference type="Rhea" id="RHEA:77323"/>
        <dbReference type="ChEBI" id="CHEBI:36655"/>
        <dbReference type="ChEBI" id="CHEBI:57305"/>
        <dbReference type="ChEBI" id="CHEBI:114953"/>
        <dbReference type="ChEBI" id="CHEBI:197314"/>
    </reaction>
</comment>
<evidence type="ECO:0000256" key="2">
    <source>
        <dbReference type="ARBA" id="ARBA00004173"/>
    </source>
</evidence>
<dbReference type="InterPro" id="IPR005814">
    <property type="entry name" value="Aminotrans_3"/>
</dbReference>
<comment type="cofactor">
    <cofactor evidence="1">
        <name>pyridoxal 5'-phosphate</name>
        <dbReference type="ChEBI" id="CHEBI:597326"/>
    </cofactor>
</comment>
<dbReference type="GO" id="GO:0008453">
    <property type="term" value="F:alanine-glyoxylate transaminase activity"/>
    <property type="evidence" value="ECO:0007669"/>
    <property type="project" value="UniProtKB-EC"/>
</dbReference>
<dbReference type="InterPro" id="IPR015424">
    <property type="entry name" value="PyrdxlP-dep_Trfase"/>
</dbReference>
<evidence type="ECO:0000256" key="33">
    <source>
        <dbReference type="ARBA" id="ARBA00048500"/>
    </source>
</evidence>
<evidence type="ECO:0000256" key="20">
    <source>
        <dbReference type="ARBA" id="ARBA00043726"/>
    </source>
</evidence>
<comment type="catalytic activity">
    <reaction evidence="20">
        <text>(R)-3-amino-2-methylpropanoate + pyruvate = 2-methyl-3-oxopropanoate + L-alanine</text>
        <dbReference type="Rhea" id="RHEA:18393"/>
        <dbReference type="ChEBI" id="CHEBI:15361"/>
        <dbReference type="ChEBI" id="CHEBI:57700"/>
        <dbReference type="ChEBI" id="CHEBI:57731"/>
        <dbReference type="ChEBI" id="CHEBI:57972"/>
        <dbReference type="EC" id="2.6.1.40"/>
    </reaction>
    <physiologicalReaction direction="left-to-right" evidence="20">
        <dbReference type="Rhea" id="RHEA:18394"/>
    </physiologicalReaction>
</comment>
<dbReference type="Gene3D" id="3.40.640.10">
    <property type="entry name" value="Type I PLP-dependent aspartate aminotransferase-like (Major domain)"/>
    <property type="match status" value="1"/>
</dbReference>
<evidence type="ECO:0000256" key="18">
    <source>
        <dbReference type="ARBA" id="ARBA00043669"/>
    </source>
</evidence>
<comment type="catalytic activity">
    <reaction evidence="34">
        <text>N(omega),N(omega)-dimethyl-L-arginine + 2-oxobutanoate = 5-(3,3-dimethylguanidino)-2-oxopentanoate + (2S)-2-aminobutanoate</text>
        <dbReference type="Rhea" id="RHEA:77351"/>
        <dbReference type="ChEBI" id="CHEBI:16763"/>
        <dbReference type="ChEBI" id="CHEBI:58326"/>
        <dbReference type="ChEBI" id="CHEBI:74359"/>
        <dbReference type="ChEBI" id="CHEBI:197301"/>
    </reaction>
</comment>
<evidence type="ECO:0000256" key="22">
    <source>
        <dbReference type="ARBA" id="ARBA00043751"/>
    </source>
</evidence>
<dbReference type="GO" id="GO:0009436">
    <property type="term" value="P:glyoxylate catabolic process"/>
    <property type="evidence" value="ECO:0007669"/>
    <property type="project" value="TreeGrafter"/>
</dbReference>
<evidence type="ECO:0000256" key="34">
    <source>
        <dbReference type="ARBA" id="ARBA00048560"/>
    </source>
</evidence>
<dbReference type="EC" id="2.6.1.44" evidence="5"/>
<comment type="catalytic activity">
    <reaction evidence="19">
        <text>(2S)-2-aminobutanoate + glyoxylate = 2-oxobutanoate + glycine</text>
        <dbReference type="Rhea" id="RHEA:77339"/>
        <dbReference type="ChEBI" id="CHEBI:16763"/>
        <dbReference type="ChEBI" id="CHEBI:36655"/>
        <dbReference type="ChEBI" id="CHEBI:57305"/>
        <dbReference type="ChEBI" id="CHEBI:74359"/>
    </reaction>
</comment>
<dbReference type="InterPro" id="IPR015421">
    <property type="entry name" value="PyrdxlP-dep_Trfase_major"/>
</dbReference>
<evidence type="ECO:0000313" key="40">
    <source>
        <dbReference type="EMBL" id="RZF36776.1"/>
    </source>
</evidence>
<evidence type="ECO:0000256" key="26">
    <source>
        <dbReference type="ARBA" id="ARBA00043825"/>
    </source>
</evidence>
<evidence type="ECO:0000256" key="24">
    <source>
        <dbReference type="ARBA" id="ARBA00043777"/>
    </source>
</evidence>
<gene>
    <name evidence="40" type="ORF">LSTR_LSTR005089</name>
</gene>
<keyword evidence="8 39" id="KW-0663">Pyridoxal phosphate</keyword>
<dbReference type="STRING" id="195883.A0A482WTZ9"/>
<comment type="subunit">
    <text evidence="4">Homotetramer.</text>
</comment>
<comment type="caution">
    <text evidence="40">The sequence shown here is derived from an EMBL/GenBank/DDBJ whole genome shotgun (WGS) entry which is preliminary data.</text>
</comment>
<evidence type="ECO:0000256" key="28">
    <source>
        <dbReference type="ARBA" id="ARBA00044055"/>
    </source>
</evidence>
<evidence type="ECO:0000256" key="11">
    <source>
        <dbReference type="ARBA" id="ARBA00033660"/>
    </source>
</evidence>
<comment type="catalytic activity">
    <reaction evidence="11">
        <text>glyoxylate + L-alanine = glycine + pyruvate</text>
        <dbReference type="Rhea" id="RHEA:24248"/>
        <dbReference type="ChEBI" id="CHEBI:15361"/>
        <dbReference type="ChEBI" id="CHEBI:36655"/>
        <dbReference type="ChEBI" id="CHEBI:57305"/>
        <dbReference type="ChEBI" id="CHEBI:57972"/>
        <dbReference type="EC" id="2.6.1.44"/>
    </reaction>
    <physiologicalReaction direction="left-to-right" evidence="11">
        <dbReference type="Rhea" id="RHEA:24249"/>
    </physiologicalReaction>
</comment>
<evidence type="ECO:0000256" key="23">
    <source>
        <dbReference type="ARBA" id="ARBA00043758"/>
    </source>
</evidence>
<comment type="catalytic activity">
    <reaction evidence="37">
        <text>N(omega),N('omega)-dimethyl-L-arginine + glyoxylate = 5-(3,3'-dimethylguanidino)-2-oxopentanoate + glycine</text>
        <dbReference type="Rhea" id="RHEA:77315"/>
        <dbReference type="ChEBI" id="CHEBI:36655"/>
        <dbReference type="ChEBI" id="CHEBI:57305"/>
        <dbReference type="ChEBI" id="CHEBI:197308"/>
        <dbReference type="ChEBI" id="CHEBI:197310"/>
    </reaction>
</comment>
<evidence type="ECO:0000256" key="25">
    <source>
        <dbReference type="ARBA" id="ARBA00043798"/>
    </source>
</evidence>
<comment type="catalytic activity">
    <reaction evidence="32">
        <text>L-ornithine + glyoxylate = 5-amino-2-oxopentanoate + glycine</text>
        <dbReference type="Rhea" id="RHEA:77331"/>
        <dbReference type="ChEBI" id="CHEBI:36655"/>
        <dbReference type="ChEBI" id="CHEBI:46911"/>
        <dbReference type="ChEBI" id="CHEBI:57305"/>
        <dbReference type="ChEBI" id="CHEBI:58802"/>
    </reaction>
</comment>
<evidence type="ECO:0000256" key="10">
    <source>
        <dbReference type="ARBA" id="ARBA00023128"/>
    </source>
</evidence>
<evidence type="ECO:0000256" key="36">
    <source>
        <dbReference type="ARBA" id="ARBA00048916"/>
    </source>
</evidence>
<dbReference type="PIRSF" id="PIRSF000521">
    <property type="entry name" value="Transaminase_4ab_Lys_Orn"/>
    <property type="match status" value="1"/>
</dbReference>
<dbReference type="EMBL" id="QKKF02025899">
    <property type="protein sequence ID" value="RZF36776.1"/>
    <property type="molecule type" value="Genomic_DNA"/>
</dbReference>
<keyword evidence="7" id="KW-0808">Transferase</keyword>
<evidence type="ECO:0000256" key="38">
    <source>
        <dbReference type="ARBA" id="ARBA00058068"/>
    </source>
</evidence>
<dbReference type="InParanoid" id="A0A482WTZ9"/>
<comment type="catalytic activity">
    <reaction evidence="18">
        <text>N(omega),N(omega)-dimethyl-L-arginine + pyruvate = 5-(3,3-dimethylguanidino)-2-oxopentanoate + L-alanine</text>
        <dbReference type="Rhea" id="RHEA:77303"/>
        <dbReference type="ChEBI" id="CHEBI:15361"/>
        <dbReference type="ChEBI" id="CHEBI:57972"/>
        <dbReference type="ChEBI" id="CHEBI:58326"/>
        <dbReference type="ChEBI" id="CHEBI:197301"/>
    </reaction>
</comment>
<dbReference type="Gene3D" id="3.90.1150.10">
    <property type="entry name" value="Aspartate Aminotransferase, domain 1"/>
    <property type="match status" value="1"/>
</dbReference>
<evidence type="ECO:0000256" key="14">
    <source>
        <dbReference type="ARBA" id="ARBA00041662"/>
    </source>
</evidence>
<comment type="catalytic activity">
    <reaction evidence="21">
        <text>N(omega),N(omega)-dimethyl-L-arginine + oxaloacetate = 5-(3,3-dimethylguanidino)-2-oxopentanoate + L-aspartate</text>
        <dbReference type="Rhea" id="RHEA:77343"/>
        <dbReference type="ChEBI" id="CHEBI:16452"/>
        <dbReference type="ChEBI" id="CHEBI:29991"/>
        <dbReference type="ChEBI" id="CHEBI:58326"/>
        <dbReference type="ChEBI" id="CHEBI:197301"/>
    </reaction>
</comment>
<dbReference type="EC" id="2.6.1.40" evidence="12"/>
<comment type="catalytic activity">
    <reaction evidence="31">
        <text>N(omega),N(omega)-dimethyl-L-arginine + glyoxylate = 5-(3,3-dimethylguanidino)-2-oxopentanoate + glycine</text>
        <dbReference type="Rhea" id="RHEA:77311"/>
        <dbReference type="ChEBI" id="CHEBI:36655"/>
        <dbReference type="ChEBI" id="CHEBI:57305"/>
        <dbReference type="ChEBI" id="CHEBI:58326"/>
        <dbReference type="ChEBI" id="CHEBI:197301"/>
    </reaction>
</comment>
<keyword evidence="9" id="KW-0809">Transit peptide</keyword>
<dbReference type="Proteomes" id="UP000291343">
    <property type="component" value="Unassembled WGS sequence"/>
</dbReference>
<dbReference type="GO" id="GO:0016223">
    <property type="term" value="F:beta-alanine:pyruvate transaminase activity"/>
    <property type="evidence" value="ECO:0007669"/>
    <property type="project" value="UniProtKB-EC"/>
</dbReference>
<dbReference type="InterPro" id="IPR049704">
    <property type="entry name" value="Aminotrans_3_PPA_site"/>
</dbReference>
<dbReference type="PANTHER" id="PTHR45688:SF3">
    <property type="entry name" value="ALANINE--GLYOXYLATE AMINOTRANSFERASE 2, MITOCHONDRIAL"/>
    <property type="match status" value="1"/>
</dbReference>
<evidence type="ECO:0000256" key="31">
    <source>
        <dbReference type="ARBA" id="ARBA00047892"/>
    </source>
</evidence>
<evidence type="ECO:0000256" key="7">
    <source>
        <dbReference type="ARBA" id="ARBA00022679"/>
    </source>
</evidence>
<dbReference type="SMR" id="A0A482WTZ9"/>
<proteinExistence type="inferred from homology"/>
<dbReference type="GO" id="GO:0005739">
    <property type="term" value="C:mitochondrion"/>
    <property type="evidence" value="ECO:0007669"/>
    <property type="project" value="UniProtKB-SubCell"/>
</dbReference>
<evidence type="ECO:0000256" key="35">
    <source>
        <dbReference type="ARBA" id="ARBA00048760"/>
    </source>
</evidence>
<dbReference type="Pfam" id="PF00202">
    <property type="entry name" value="Aminotran_3"/>
    <property type="match status" value="1"/>
</dbReference>
<dbReference type="GO" id="GO:0019481">
    <property type="term" value="P:L-alanine catabolic process, by transamination"/>
    <property type="evidence" value="ECO:0007669"/>
    <property type="project" value="TreeGrafter"/>
</dbReference>
<evidence type="ECO:0000313" key="41">
    <source>
        <dbReference type="Proteomes" id="UP000291343"/>
    </source>
</evidence>
<dbReference type="FunCoup" id="A0A482WTZ9">
    <property type="interactions" value="123"/>
</dbReference>
<keyword evidence="41" id="KW-1185">Reference proteome</keyword>
<evidence type="ECO:0000256" key="13">
    <source>
        <dbReference type="ARBA" id="ARBA00039862"/>
    </source>
</evidence>
<comment type="catalytic activity">
    <reaction evidence="27">
        <text>2-oxopentanoate + N(omega),N(omega)-dimethyl-L-arginine = 5-(3,3-dimethylguanidino)-2-oxopentanoate + L-2-aminopentanoate</text>
        <dbReference type="Rhea" id="RHEA:77359"/>
        <dbReference type="ChEBI" id="CHEBI:28644"/>
        <dbReference type="ChEBI" id="CHEBI:58326"/>
        <dbReference type="ChEBI" id="CHEBI:58441"/>
        <dbReference type="ChEBI" id="CHEBI:197301"/>
    </reaction>
</comment>
<keyword evidence="10" id="KW-0496">Mitochondrion</keyword>
<comment type="catalytic activity">
    <reaction evidence="22">
        <text>2-oxobutanoate + L-alanine = (2S)-2-aminobutanoate + pyruvate</text>
        <dbReference type="Rhea" id="RHEA:77355"/>
        <dbReference type="ChEBI" id="CHEBI:15361"/>
        <dbReference type="ChEBI" id="CHEBI:16763"/>
        <dbReference type="ChEBI" id="CHEBI:57972"/>
        <dbReference type="ChEBI" id="CHEBI:74359"/>
        <dbReference type="EC" id="2.6.1.44"/>
    </reaction>
</comment>
<comment type="catalytic activity">
    <reaction evidence="25">
        <text>N(omega),N('omega)-dimethyl-L-arginine + pyruvate = 5-(3,3'-dimethylguanidino)-2-oxopentanoate + L-alanine</text>
        <dbReference type="Rhea" id="RHEA:77307"/>
        <dbReference type="ChEBI" id="CHEBI:15361"/>
        <dbReference type="ChEBI" id="CHEBI:57972"/>
        <dbReference type="ChEBI" id="CHEBI:197308"/>
        <dbReference type="ChEBI" id="CHEBI:197310"/>
    </reaction>
</comment>
<comment type="catalytic activity">
    <reaction evidence="24">
        <text>L-ornithine + pyruvate = 5-amino-2-oxopentanoate + L-alanine</text>
        <dbReference type="Rhea" id="RHEA:77327"/>
        <dbReference type="ChEBI" id="CHEBI:15361"/>
        <dbReference type="ChEBI" id="CHEBI:46911"/>
        <dbReference type="ChEBI" id="CHEBI:57972"/>
        <dbReference type="ChEBI" id="CHEBI:58802"/>
    </reaction>
</comment>
<comment type="catalytic activity">
    <reaction evidence="23">
        <text>N(omega)-methyl-L-arginine + pyruvate = 5-(3-methylguanidino)-2-oxopentanoate + L-alanine</text>
        <dbReference type="Rhea" id="RHEA:77319"/>
        <dbReference type="ChEBI" id="CHEBI:15361"/>
        <dbReference type="ChEBI" id="CHEBI:57972"/>
        <dbReference type="ChEBI" id="CHEBI:114953"/>
        <dbReference type="ChEBI" id="CHEBI:197314"/>
    </reaction>
</comment>
<evidence type="ECO:0000256" key="29">
    <source>
        <dbReference type="ARBA" id="ARBA00044257"/>
    </source>
</evidence>
<evidence type="ECO:0000256" key="12">
    <source>
        <dbReference type="ARBA" id="ARBA00039130"/>
    </source>
</evidence>
<evidence type="ECO:0000256" key="6">
    <source>
        <dbReference type="ARBA" id="ARBA00022576"/>
    </source>
</evidence>
<comment type="similarity">
    <text evidence="3 39">Belongs to the class-III pyridoxal-phosphate-dependent aminotransferase family.</text>
</comment>
<dbReference type="GO" id="GO:0030170">
    <property type="term" value="F:pyridoxal phosphate binding"/>
    <property type="evidence" value="ECO:0007669"/>
    <property type="project" value="InterPro"/>
</dbReference>
<evidence type="ECO:0000256" key="21">
    <source>
        <dbReference type="ARBA" id="ARBA00043749"/>
    </source>
</evidence>
<dbReference type="AlphaFoldDB" id="A0A482WTZ9"/>
<evidence type="ECO:0000256" key="32">
    <source>
        <dbReference type="ARBA" id="ARBA00048264"/>
    </source>
</evidence>
<dbReference type="GO" id="GO:0047305">
    <property type="term" value="F:(R)-3-amino-2-methylpropionate-pyruvate transaminase activity"/>
    <property type="evidence" value="ECO:0007669"/>
    <property type="project" value="UniProtKB-EC"/>
</dbReference>
<evidence type="ECO:0000256" key="1">
    <source>
        <dbReference type="ARBA" id="ARBA00001933"/>
    </source>
</evidence>